<dbReference type="EMBL" id="ML119126">
    <property type="protein sequence ID" value="RPB12911.1"/>
    <property type="molecule type" value="Genomic_DNA"/>
</dbReference>
<dbReference type="AlphaFoldDB" id="A0A3N4KX34"/>
<organism evidence="5 6">
    <name type="scientific">Morchella conica CCBAS932</name>
    <dbReference type="NCBI Taxonomy" id="1392247"/>
    <lineage>
        <taxon>Eukaryota</taxon>
        <taxon>Fungi</taxon>
        <taxon>Dikarya</taxon>
        <taxon>Ascomycota</taxon>
        <taxon>Pezizomycotina</taxon>
        <taxon>Pezizomycetes</taxon>
        <taxon>Pezizales</taxon>
        <taxon>Morchellaceae</taxon>
        <taxon>Morchella</taxon>
    </lineage>
</organism>
<dbReference type="Pfam" id="PF13302">
    <property type="entry name" value="Acetyltransf_3"/>
    <property type="match status" value="1"/>
</dbReference>
<dbReference type="InParanoid" id="A0A3N4KX34"/>
<dbReference type="OrthoDB" id="5043642at2759"/>
<feature type="domain" description="N-acetyltransferase" evidence="4">
    <location>
        <begin position="5"/>
        <end position="134"/>
    </location>
</feature>
<protein>
    <recommendedName>
        <fullName evidence="4">N-acetyltransferase domain-containing protein</fullName>
    </recommendedName>
</protein>
<dbReference type="SUPFAM" id="SSF55729">
    <property type="entry name" value="Acyl-CoA N-acyltransferases (Nat)"/>
    <property type="match status" value="1"/>
</dbReference>
<keyword evidence="3" id="KW-0012">Acyltransferase</keyword>
<sequence>MQRKWREDADKLTFIVCLPPATPGGPVDDSPSRMIGDVNLFLYLEDSETEVDASGEARQVAVGEIEIMVAEKAHRGRGLGRGALLLFLAYVLAHQGEIMEQWGQPGVGVLEALRVKIGSANEKSLKLFESVGFVKKSEVESYFGEFELVLSDMEVEGMESRVREFGMEWWSEVVYGVGVV</sequence>
<dbReference type="Proteomes" id="UP000277580">
    <property type="component" value="Unassembled WGS sequence"/>
</dbReference>
<dbReference type="PANTHER" id="PTHR13256">
    <property type="entry name" value="N-ACETYLTRANSFERASE 9"/>
    <property type="match status" value="1"/>
</dbReference>
<keyword evidence="2" id="KW-0808">Transferase</keyword>
<evidence type="ECO:0000256" key="1">
    <source>
        <dbReference type="ARBA" id="ARBA00009342"/>
    </source>
</evidence>
<dbReference type="InterPro" id="IPR016181">
    <property type="entry name" value="Acyl_CoA_acyltransferase"/>
</dbReference>
<accession>A0A3N4KX34</accession>
<dbReference type="Gene3D" id="3.40.630.30">
    <property type="match status" value="1"/>
</dbReference>
<evidence type="ECO:0000256" key="2">
    <source>
        <dbReference type="ARBA" id="ARBA00022679"/>
    </source>
</evidence>
<dbReference type="InterPro" id="IPR039135">
    <property type="entry name" value="NAT9-like"/>
</dbReference>
<reference evidence="5 6" key="1">
    <citation type="journal article" date="2018" name="Nat. Ecol. Evol.">
        <title>Pezizomycetes genomes reveal the molecular basis of ectomycorrhizal truffle lifestyle.</title>
        <authorList>
            <person name="Murat C."/>
            <person name="Payen T."/>
            <person name="Noel B."/>
            <person name="Kuo A."/>
            <person name="Morin E."/>
            <person name="Chen J."/>
            <person name="Kohler A."/>
            <person name="Krizsan K."/>
            <person name="Balestrini R."/>
            <person name="Da Silva C."/>
            <person name="Montanini B."/>
            <person name="Hainaut M."/>
            <person name="Levati E."/>
            <person name="Barry K.W."/>
            <person name="Belfiori B."/>
            <person name="Cichocki N."/>
            <person name="Clum A."/>
            <person name="Dockter R.B."/>
            <person name="Fauchery L."/>
            <person name="Guy J."/>
            <person name="Iotti M."/>
            <person name="Le Tacon F."/>
            <person name="Lindquist E.A."/>
            <person name="Lipzen A."/>
            <person name="Malagnac F."/>
            <person name="Mello A."/>
            <person name="Molinier V."/>
            <person name="Miyauchi S."/>
            <person name="Poulain J."/>
            <person name="Riccioni C."/>
            <person name="Rubini A."/>
            <person name="Sitrit Y."/>
            <person name="Splivallo R."/>
            <person name="Traeger S."/>
            <person name="Wang M."/>
            <person name="Zifcakova L."/>
            <person name="Wipf D."/>
            <person name="Zambonelli A."/>
            <person name="Paolocci F."/>
            <person name="Nowrousian M."/>
            <person name="Ottonello S."/>
            <person name="Baldrian P."/>
            <person name="Spatafora J.W."/>
            <person name="Henrissat B."/>
            <person name="Nagy L.G."/>
            <person name="Aury J.M."/>
            <person name="Wincker P."/>
            <person name="Grigoriev I.V."/>
            <person name="Bonfante P."/>
            <person name="Martin F.M."/>
        </authorList>
    </citation>
    <scope>NUCLEOTIDE SEQUENCE [LARGE SCALE GENOMIC DNA]</scope>
    <source>
        <strain evidence="5 6">CCBAS932</strain>
    </source>
</reference>
<dbReference type="InterPro" id="IPR000182">
    <property type="entry name" value="GNAT_dom"/>
</dbReference>
<dbReference type="PANTHER" id="PTHR13256:SF16">
    <property type="entry name" value="ALPHA_BETA-TUBULIN-N-ACETYLTRANSFERASE 9"/>
    <property type="match status" value="1"/>
</dbReference>
<keyword evidence="6" id="KW-1185">Reference proteome</keyword>
<name>A0A3N4KX34_9PEZI</name>
<evidence type="ECO:0000256" key="3">
    <source>
        <dbReference type="ARBA" id="ARBA00023315"/>
    </source>
</evidence>
<gene>
    <name evidence="5" type="ORF">P167DRAFT_535638</name>
</gene>
<dbReference type="GO" id="GO:0008080">
    <property type="term" value="F:N-acetyltransferase activity"/>
    <property type="evidence" value="ECO:0007669"/>
    <property type="project" value="InterPro"/>
</dbReference>
<evidence type="ECO:0000313" key="5">
    <source>
        <dbReference type="EMBL" id="RPB12911.1"/>
    </source>
</evidence>
<evidence type="ECO:0000313" key="6">
    <source>
        <dbReference type="Proteomes" id="UP000277580"/>
    </source>
</evidence>
<proteinExistence type="inferred from homology"/>
<comment type="similarity">
    <text evidence="1">Belongs to the acetyltransferase family. GNAT subfamily.</text>
</comment>
<evidence type="ECO:0000259" key="4">
    <source>
        <dbReference type="Pfam" id="PF13302"/>
    </source>
</evidence>